<feature type="transmembrane region" description="Helical" evidence="6">
    <location>
        <begin position="610"/>
        <end position="631"/>
    </location>
</feature>
<comment type="subcellular location">
    <subcellularLocation>
        <location evidence="1">Membrane</location>
        <topology evidence="1">Multi-pass membrane protein</topology>
    </subcellularLocation>
</comment>
<dbReference type="InterPro" id="IPR011701">
    <property type="entry name" value="MFS"/>
</dbReference>
<dbReference type="GO" id="GO:0022857">
    <property type="term" value="F:transmembrane transporter activity"/>
    <property type="evidence" value="ECO:0007669"/>
    <property type="project" value="InterPro"/>
</dbReference>
<organism evidence="8 9">
    <name type="scientific">Chaetomidium leptoderma</name>
    <dbReference type="NCBI Taxonomy" id="669021"/>
    <lineage>
        <taxon>Eukaryota</taxon>
        <taxon>Fungi</taxon>
        <taxon>Dikarya</taxon>
        <taxon>Ascomycota</taxon>
        <taxon>Pezizomycotina</taxon>
        <taxon>Sordariomycetes</taxon>
        <taxon>Sordariomycetidae</taxon>
        <taxon>Sordariales</taxon>
        <taxon>Chaetomiaceae</taxon>
        <taxon>Chaetomidium</taxon>
    </lineage>
</organism>
<dbReference type="InterPro" id="IPR036259">
    <property type="entry name" value="MFS_trans_sf"/>
</dbReference>
<reference evidence="8" key="2">
    <citation type="submission" date="2023-05" db="EMBL/GenBank/DDBJ databases">
        <authorList>
            <consortium name="Lawrence Berkeley National Laboratory"/>
            <person name="Steindorff A."/>
            <person name="Hensen N."/>
            <person name="Bonometti L."/>
            <person name="Westerberg I."/>
            <person name="Brannstrom I.O."/>
            <person name="Guillou S."/>
            <person name="Cros-Aarteil S."/>
            <person name="Calhoun S."/>
            <person name="Haridas S."/>
            <person name="Kuo A."/>
            <person name="Mondo S."/>
            <person name="Pangilinan J."/>
            <person name="Riley R."/>
            <person name="Labutti K."/>
            <person name="Andreopoulos B."/>
            <person name="Lipzen A."/>
            <person name="Chen C."/>
            <person name="Yanf M."/>
            <person name="Daum C."/>
            <person name="Ng V."/>
            <person name="Clum A."/>
            <person name="Ohm R."/>
            <person name="Martin F."/>
            <person name="Silar P."/>
            <person name="Natvig D."/>
            <person name="Lalanne C."/>
            <person name="Gautier V."/>
            <person name="Ament-Velasquez S.L."/>
            <person name="Kruys A."/>
            <person name="Hutchinson M.I."/>
            <person name="Powell A.J."/>
            <person name="Barry K."/>
            <person name="Miller A.N."/>
            <person name="Grigoriev I.V."/>
            <person name="Debuchy R."/>
            <person name="Gladieux P."/>
            <person name="Thoren M.H."/>
            <person name="Johannesson H."/>
        </authorList>
    </citation>
    <scope>NUCLEOTIDE SEQUENCE</scope>
    <source>
        <strain evidence="8">CBS 538.74</strain>
    </source>
</reference>
<proteinExistence type="predicted"/>
<evidence type="ECO:0000256" key="3">
    <source>
        <dbReference type="ARBA" id="ARBA00022989"/>
    </source>
</evidence>
<keyword evidence="3 6" id="KW-1133">Transmembrane helix</keyword>
<accession>A0AAN6VMC5</accession>
<feature type="transmembrane region" description="Helical" evidence="6">
    <location>
        <begin position="516"/>
        <end position="537"/>
    </location>
</feature>
<dbReference type="Proteomes" id="UP001302745">
    <property type="component" value="Unassembled WGS sequence"/>
</dbReference>
<feature type="transmembrane region" description="Helical" evidence="6">
    <location>
        <begin position="580"/>
        <end position="598"/>
    </location>
</feature>
<feature type="transmembrane region" description="Helical" evidence="6">
    <location>
        <begin position="208"/>
        <end position="230"/>
    </location>
</feature>
<evidence type="ECO:0000313" key="9">
    <source>
        <dbReference type="Proteomes" id="UP001302745"/>
    </source>
</evidence>
<keyword evidence="9" id="KW-1185">Reference proteome</keyword>
<feature type="domain" description="Major facilitator superfamily (MFS) profile" evidence="7">
    <location>
        <begin position="115"/>
        <end position="637"/>
    </location>
</feature>
<dbReference type="PANTHER" id="PTHR23502:SF134">
    <property type="entry name" value="MAJOR FACILITATOR SUPERFAMILY (MFS) PROFILE DOMAIN-CONTAINING PROTEIN-RELATED"/>
    <property type="match status" value="1"/>
</dbReference>
<evidence type="ECO:0000256" key="5">
    <source>
        <dbReference type="SAM" id="MobiDB-lite"/>
    </source>
</evidence>
<dbReference type="Gene3D" id="1.20.1250.20">
    <property type="entry name" value="MFS general substrate transporter like domains"/>
    <property type="match status" value="1"/>
</dbReference>
<dbReference type="PROSITE" id="PS50850">
    <property type="entry name" value="MFS"/>
    <property type="match status" value="1"/>
</dbReference>
<gene>
    <name evidence="8" type="ORF">C8A00DRAFT_32988</name>
</gene>
<evidence type="ECO:0000256" key="6">
    <source>
        <dbReference type="SAM" id="Phobius"/>
    </source>
</evidence>
<comment type="caution">
    <text evidence="8">The sequence shown here is derived from an EMBL/GenBank/DDBJ whole genome shotgun (WGS) entry which is preliminary data.</text>
</comment>
<feature type="transmembrane region" description="Helical" evidence="6">
    <location>
        <begin position="242"/>
        <end position="264"/>
    </location>
</feature>
<dbReference type="AlphaFoldDB" id="A0AAN6VMC5"/>
<feature type="transmembrane region" description="Helical" evidence="6">
    <location>
        <begin position="276"/>
        <end position="296"/>
    </location>
</feature>
<feature type="region of interest" description="Disordered" evidence="5">
    <location>
        <begin position="470"/>
        <end position="493"/>
    </location>
</feature>
<feature type="compositionally biased region" description="Polar residues" evidence="5">
    <location>
        <begin position="67"/>
        <end position="76"/>
    </location>
</feature>
<reference evidence="8" key="1">
    <citation type="journal article" date="2023" name="Mol. Phylogenet. Evol.">
        <title>Genome-scale phylogeny and comparative genomics of the fungal order Sordariales.</title>
        <authorList>
            <person name="Hensen N."/>
            <person name="Bonometti L."/>
            <person name="Westerberg I."/>
            <person name="Brannstrom I.O."/>
            <person name="Guillou S."/>
            <person name="Cros-Aarteil S."/>
            <person name="Calhoun S."/>
            <person name="Haridas S."/>
            <person name="Kuo A."/>
            <person name="Mondo S."/>
            <person name="Pangilinan J."/>
            <person name="Riley R."/>
            <person name="LaButti K."/>
            <person name="Andreopoulos B."/>
            <person name="Lipzen A."/>
            <person name="Chen C."/>
            <person name="Yan M."/>
            <person name="Daum C."/>
            <person name="Ng V."/>
            <person name="Clum A."/>
            <person name="Steindorff A."/>
            <person name="Ohm R.A."/>
            <person name="Martin F."/>
            <person name="Silar P."/>
            <person name="Natvig D.O."/>
            <person name="Lalanne C."/>
            <person name="Gautier V."/>
            <person name="Ament-Velasquez S.L."/>
            <person name="Kruys A."/>
            <person name="Hutchinson M.I."/>
            <person name="Powell A.J."/>
            <person name="Barry K."/>
            <person name="Miller A.N."/>
            <person name="Grigoriev I.V."/>
            <person name="Debuchy R."/>
            <person name="Gladieux P."/>
            <person name="Hiltunen Thoren M."/>
            <person name="Johannesson H."/>
        </authorList>
    </citation>
    <scope>NUCLEOTIDE SEQUENCE</scope>
    <source>
        <strain evidence="8">CBS 538.74</strain>
    </source>
</reference>
<feature type="transmembrane region" description="Helical" evidence="6">
    <location>
        <begin position="153"/>
        <end position="174"/>
    </location>
</feature>
<dbReference type="InterPro" id="IPR020846">
    <property type="entry name" value="MFS_dom"/>
</dbReference>
<feature type="compositionally biased region" description="Pro residues" evidence="5">
    <location>
        <begin position="88"/>
        <end position="98"/>
    </location>
</feature>
<dbReference type="SUPFAM" id="SSF103473">
    <property type="entry name" value="MFS general substrate transporter"/>
    <property type="match status" value="2"/>
</dbReference>
<feature type="transmembrane region" description="Helical" evidence="6">
    <location>
        <begin position="435"/>
        <end position="454"/>
    </location>
</feature>
<evidence type="ECO:0000313" key="8">
    <source>
        <dbReference type="EMBL" id="KAK4154233.1"/>
    </source>
</evidence>
<dbReference type="PANTHER" id="PTHR23502">
    <property type="entry name" value="MAJOR FACILITATOR SUPERFAMILY"/>
    <property type="match status" value="1"/>
</dbReference>
<sequence>MEGTRDTHPPAVGHPPAADHRLEDGLSPAPAQLSSILSSPARTSTQTYTGPDATTDITHLYLTFTTPLPKPNTTIRHPSPSPQDNNLNPPPPPPPPDLTPYSNPLTWPNSRKYLLLTLSCIATWLTAYTAGSYSPPQHLIQASLAGNPSTEAVLTGITTFCMGFALAPMVLAPLSEMNGRYPVFVVAGVVFVVFQAVCGVVGTLEGMLVARFFVGAGASVFSTMVGGVIADMWDSKGRNTPMAVFSGSVLAGTGAGPLVGAVMAERMGGEDGGWKWIFWHQVVMGGVMMVLLVVFFRESRGSVLLSRKAGALNKWYGTLEAEGYFGVWDAGAPEDESLQAVCGGDEEKGSAAEQRHTAAGLKRIRWLVKEDEERASLGKMIATSVSRPFHLLFTEPVVFFFSLWVAFAWGILYLTFGSIPLVFQRVYGWSLEEAGYVFVALIIGAILATAIGIGQERILDHPKWADLPLEASSDSSDDSSNKTRNPPPTPAPYPPSGRIWVFLRRRFPASSPDSRLYFTCLTSTLLPIGLFIFGFTARPDTHWIAPAIGLVLATMGILLIYLAVFNYFADIYHMYASSALAAQSFCRNVLAGAFPLVTRPLFTNLGEARAGGLLGAIATALTVVPWVLVFFGGRIRARSPFASQLDKT</sequence>
<keyword evidence="4 6" id="KW-0472">Membrane</keyword>
<feature type="compositionally biased region" description="Polar residues" evidence="5">
    <location>
        <begin position="32"/>
        <end position="49"/>
    </location>
</feature>
<feature type="transmembrane region" description="Helical" evidence="6">
    <location>
        <begin position="397"/>
        <end position="423"/>
    </location>
</feature>
<feature type="transmembrane region" description="Helical" evidence="6">
    <location>
        <begin position="113"/>
        <end position="133"/>
    </location>
</feature>
<evidence type="ECO:0000256" key="4">
    <source>
        <dbReference type="ARBA" id="ARBA00023136"/>
    </source>
</evidence>
<feature type="region of interest" description="Disordered" evidence="5">
    <location>
        <begin position="1"/>
        <end position="53"/>
    </location>
</feature>
<feature type="transmembrane region" description="Helical" evidence="6">
    <location>
        <begin position="181"/>
        <end position="202"/>
    </location>
</feature>
<feature type="transmembrane region" description="Helical" evidence="6">
    <location>
        <begin position="543"/>
        <end position="568"/>
    </location>
</feature>
<keyword evidence="2 6" id="KW-0812">Transmembrane</keyword>
<dbReference type="Pfam" id="PF07690">
    <property type="entry name" value="MFS_1"/>
    <property type="match status" value="1"/>
</dbReference>
<dbReference type="EMBL" id="MU856917">
    <property type="protein sequence ID" value="KAK4154233.1"/>
    <property type="molecule type" value="Genomic_DNA"/>
</dbReference>
<dbReference type="GO" id="GO:0005886">
    <property type="term" value="C:plasma membrane"/>
    <property type="evidence" value="ECO:0007669"/>
    <property type="project" value="TreeGrafter"/>
</dbReference>
<evidence type="ECO:0000256" key="1">
    <source>
        <dbReference type="ARBA" id="ARBA00004141"/>
    </source>
</evidence>
<evidence type="ECO:0000256" key="2">
    <source>
        <dbReference type="ARBA" id="ARBA00022692"/>
    </source>
</evidence>
<evidence type="ECO:0000259" key="7">
    <source>
        <dbReference type="PROSITE" id="PS50850"/>
    </source>
</evidence>
<feature type="region of interest" description="Disordered" evidence="5">
    <location>
        <begin position="67"/>
        <end position="103"/>
    </location>
</feature>
<protein>
    <submittedName>
        <fullName evidence="8">Major facilitator superfamily domain-containing protein</fullName>
    </submittedName>
</protein>
<name>A0AAN6VMC5_9PEZI</name>